<protein>
    <submittedName>
        <fullName evidence="1">3-oxoacyl-ACP reductase</fullName>
    </submittedName>
</protein>
<gene>
    <name evidence="1" type="ORF">D6Z83_20240</name>
</gene>
<accession>A0A3A9JFC9</accession>
<dbReference type="Proteomes" id="UP000278036">
    <property type="component" value="Unassembled WGS sequence"/>
</dbReference>
<dbReference type="SUPFAM" id="SSF51735">
    <property type="entry name" value="NAD(P)-binding Rossmann-fold domains"/>
    <property type="match status" value="1"/>
</dbReference>
<dbReference type="InParanoid" id="A0A3A9JFC9"/>
<evidence type="ECO:0000313" key="2">
    <source>
        <dbReference type="Proteomes" id="UP000278036"/>
    </source>
</evidence>
<sequence>MLPRTPSFRLDGRRALVTGAGRGIGLAAAAALAE</sequence>
<proteinExistence type="predicted"/>
<evidence type="ECO:0000313" key="1">
    <source>
        <dbReference type="EMBL" id="RKK02336.1"/>
    </source>
</evidence>
<dbReference type="EMBL" id="RAQU01000161">
    <property type="protein sequence ID" value="RKK02336.1"/>
    <property type="molecule type" value="Genomic_DNA"/>
</dbReference>
<feature type="non-terminal residue" evidence="1">
    <location>
        <position position="34"/>
    </location>
</feature>
<dbReference type="AlphaFoldDB" id="A0A3A9JFC9"/>
<name>A0A3A9JFC9_9PROT</name>
<dbReference type="Gene3D" id="3.40.50.720">
    <property type="entry name" value="NAD(P)-binding Rossmann-like Domain"/>
    <property type="match status" value="1"/>
</dbReference>
<dbReference type="InterPro" id="IPR036291">
    <property type="entry name" value="NAD(P)-bd_dom_sf"/>
</dbReference>
<comment type="caution">
    <text evidence="1">The sequence shown here is derived from an EMBL/GenBank/DDBJ whole genome shotgun (WGS) entry which is preliminary data.</text>
</comment>
<organism evidence="1 2">
    <name type="scientific">Teichococcus wenyumeiae</name>
    <dbReference type="NCBI Taxonomy" id="2478470"/>
    <lineage>
        <taxon>Bacteria</taxon>
        <taxon>Pseudomonadati</taxon>
        <taxon>Pseudomonadota</taxon>
        <taxon>Alphaproteobacteria</taxon>
        <taxon>Acetobacterales</taxon>
        <taxon>Roseomonadaceae</taxon>
        <taxon>Roseomonas</taxon>
    </lineage>
</organism>
<reference evidence="1 2" key="1">
    <citation type="submission" date="2018-09" db="EMBL/GenBank/DDBJ databases">
        <title>Roseomonas sp. nov., isolated from feces of Tibetan antelopes in the Qinghai-Tibet plateau, China.</title>
        <authorList>
            <person name="Tian Z."/>
        </authorList>
    </citation>
    <scope>NUCLEOTIDE SEQUENCE [LARGE SCALE GENOMIC DNA]</scope>
    <source>
        <strain evidence="1 2">Z24</strain>
    </source>
</reference>